<sequence>MTPDANSELSTRDNFRIHTCYSIVDCLIVELRKWLSAYSGLHKLFGFMTKFESLTLDDLLKCAMHLVESYPDVIEASFIDEFVQFKAILEADEDRTITHMSELLKLDED</sequence>
<keyword evidence="2" id="KW-1185">Reference proteome</keyword>
<evidence type="ECO:0000313" key="1">
    <source>
        <dbReference type="EMBL" id="KAH3848340.1"/>
    </source>
</evidence>
<evidence type="ECO:0000313" key="2">
    <source>
        <dbReference type="Proteomes" id="UP000828390"/>
    </source>
</evidence>
<accession>A0A9D4R010</accession>
<dbReference type="EMBL" id="JAIWYP010000003">
    <property type="protein sequence ID" value="KAH3848340.1"/>
    <property type="molecule type" value="Genomic_DNA"/>
</dbReference>
<gene>
    <name evidence="1" type="ORF">DPMN_090700</name>
</gene>
<reference evidence="1" key="2">
    <citation type="submission" date="2020-11" db="EMBL/GenBank/DDBJ databases">
        <authorList>
            <person name="McCartney M.A."/>
            <person name="Auch B."/>
            <person name="Kono T."/>
            <person name="Mallez S."/>
            <person name="Becker A."/>
            <person name="Gohl D.M."/>
            <person name="Silverstein K.A.T."/>
            <person name="Koren S."/>
            <person name="Bechman K.B."/>
            <person name="Herman A."/>
            <person name="Abrahante J.E."/>
            <person name="Garbe J."/>
        </authorList>
    </citation>
    <scope>NUCLEOTIDE SEQUENCE</scope>
    <source>
        <strain evidence="1">Duluth1</strain>
        <tissue evidence="1">Whole animal</tissue>
    </source>
</reference>
<dbReference type="AlphaFoldDB" id="A0A9D4R010"/>
<dbReference type="Proteomes" id="UP000828390">
    <property type="component" value="Unassembled WGS sequence"/>
</dbReference>
<name>A0A9D4R010_DREPO</name>
<protein>
    <submittedName>
        <fullName evidence="1">Uncharacterized protein</fullName>
    </submittedName>
</protein>
<reference evidence="1" key="1">
    <citation type="journal article" date="2019" name="bioRxiv">
        <title>The Genome of the Zebra Mussel, Dreissena polymorpha: A Resource for Invasive Species Research.</title>
        <authorList>
            <person name="McCartney M.A."/>
            <person name="Auch B."/>
            <person name="Kono T."/>
            <person name="Mallez S."/>
            <person name="Zhang Y."/>
            <person name="Obille A."/>
            <person name="Becker A."/>
            <person name="Abrahante J.E."/>
            <person name="Garbe J."/>
            <person name="Badalamenti J.P."/>
            <person name="Herman A."/>
            <person name="Mangelson H."/>
            <person name="Liachko I."/>
            <person name="Sullivan S."/>
            <person name="Sone E.D."/>
            <person name="Koren S."/>
            <person name="Silverstein K.A.T."/>
            <person name="Beckman K.B."/>
            <person name="Gohl D.M."/>
        </authorList>
    </citation>
    <scope>NUCLEOTIDE SEQUENCE</scope>
    <source>
        <strain evidence="1">Duluth1</strain>
        <tissue evidence="1">Whole animal</tissue>
    </source>
</reference>
<proteinExistence type="predicted"/>
<organism evidence="1 2">
    <name type="scientific">Dreissena polymorpha</name>
    <name type="common">Zebra mussel</name>
    <name type="synonym">Mytilus polymorpha</name>
    <dbReference type="NCBI Taxonomy" id="45954"/>
    <lineage>
        <taxon>Eukaryota</taxon>
        <taxon>Metazoa</taxon>
        <taxon>Spiralia</taxon>
        <taxon>Lophotrochozoa</taxon>
        <taxon>Mollusca</taxon>
        <taxon>Bivalvia</taxon>
        <taxon>Autobranchia</taxon>
        <taxon>Heteroconchia</taxon>
        <taxon>Euheterodonta</taxon>
        <taxon>Imparidentia</taxon>
        <taxon>Neoheterodontei</taxon>
        <taxon>Myida</taxon>
        <taxon>Dreissenoidea</taxon>
        <taxon>Dreissenidae</taxon>
        <taxon>Dreissena</taxon>
    </lineage>
</organism>
<comment type="caution">
    <text evidence="1">The sequence shown here is derived from an EMBL/GenBank/DDBJ whole genome shotgun (WGS) entry which is preliminary data.</text>
</comment>